<sequence>MTTTNTRPSETFTAEELSYLRSQRLGRLATQQPNGTLQVSPVGFTVDAASGAIDIHGFRMSASRKFRNVEDNGKVAFVVDDLPSTDPWRVRCLEIRGTAEALVPDGEDSALIRIHPRRIISFGIDEDRPPHELRPSLRNVG</sequence>
<dbReference type="Pfam" id="PF01243">
    <property type="entry name" value="PNPOx_N"/>
    <property type="match status" value="1"/>
</dbReference>
<dbReference type="GO" id="GO:0070967">
    <property type="term" value="F:coenzyme F420 binding"/>
    <property type="evidence" value="ECO:0007669"/>
    <property type="project" value="TreeGrafter"/>
</dbReference>
<dbReference type="InterPro" id="IPR024031">
    <property type="entry name" value="MSMEG_5819/OxyR"/>
</dbReference>
<dbReference type="GO" id="GO:0005829">
    <property type="term" value="C:cytosol"/>
    <property type="evidence" value="ECO:0007669"/>
    <property type="project" value="TreeGrafter"/>
</dbReference>
<dbReference type="InterPro" id="IPR012349">
    <property type="entry name" value="Split_barrel_FMN-bd"/>
</dbReference>
<dbReference type="PANTHER" id="PTHR35176">
    <property type="entry name" value="HEME OXYGENASE HI_0854-RELATED"/>
    <property type="match status" value="1"/>
</dbReference>
<accession>A0A916TIL7</accession>
<protein>
    <submittedName>
        <fullName evidence="3">PPOX class F420-dependent oxidoreductase</fullName>
    </submittedName>
</protein>
<dbReference type="GO" id="GO:0016627">
    <property type="term" value="F:oxidoreductase activity, acting on the CH-CH group of donors"/>
    <property type="evidence" value="ECO:0007669"/>
    <property type="project" value="TreeGrafter"/>
</dbReference>
<evidence type="ECO:0000256" key="1">
    <source>
        <dbReference type="ARBA" id="ARBA00023002"/>
    </source>
</evidence>
<keyword evidence="4" id="KW-1185">Reference proteome</keyword>
<dbReference type="PANTHER" id="PTHR35176:SF6">
    <property type="entry name" value="HEME OXYGENASE HI_0854-RELATED"/>
    <property type="match status" value="1"/>
</dbReference>
<evidence type="ECO:0000259" key="2">
    <source>
        <dbReference type="Pfam" id="PF01243"/>
    </source>
</evidence>
<evidence type="ECO:0000313" key="3">
    <source>
        <dbReference type="EMBL" id="GGB46108.1"/>
    </source>
</evidence>
<dbReference type="Proteomes" id="UP000636793">
    <property type="component" value="Unassembled WGS sequence"/>
</dbReference>
<dbReference type="RefSeq" id="WP_188838983.1">
    <property type="nucleotide sequence ID" value="NZ_BMHI01000007.1"/>
</dbReference>
<feature type="domain" description="Pyridoxamine 5'-phosphate oxidase N-terminal" evidence="2">
    <location>
        <begin position="15"/>
        <end position="110"/>
    </location>
</feature>
<dbReference type="InterPro" id="IPR011576">
    <property type="entry name" value="Pyridox_Oxase_N"/>
</dbReference>
<dbReference type="InterPro" id="IPR052019">
    <property type="entry name" value="F420H2_bilvrd_red/Heme_oxyg"/>
</dbReference>
<dbReference type="NCBIfam" id="TIGR04023">
    <property type="entry name" value="PPOX_MSMEG_5819"/>
    <property type="match status" value="1"/>
</dbReference>
<evidence type="ECO:0000313" key="4">
    <source>
        <dbReference type="Proteomes" id="UP000636793"/>
    </source>
</evidence>
<keyword evidence="1" id="KW-0560">Oxidoreductase</keyword>
<dbReference type="SUPFAM" id="SSF50475">
    <property type="entry name" value="FMN-binding split barrel"/>
    <property type="match status" value="1"/>
</dbReference>
<name>A0A916TIL7_9MICO</name>
<reference evidence="3" key="2">
    <citation type="submission" date="2020-09" db="EMBL/GenBank/DDBJ databases">
        <authorList>
            <person name="Sun Q."/>
            <person name="Zhou Y."/>
        </authorList>
    </citation>
    <scope>NUCLEOTIDE SEQUENCE</scope>
    <source>
        <strain evidence="3">CGMCC 1.15085</strain>
    </source>
</reference>
<organism evidence="3 4">
    <name type="scientific">Flexivirga endophytica</name>
    <dbReference type="NCBI Taxonomy" id="1849103"/>
    <lineage>
        <taxon>Bacteria</taxon>
        <taxon>Bacillati</taxon>
        <taxon>Actinomycetota</taxon>
        <taxon>Actinomycetes</taxon>
        <taxon>Micrococcales</taxon>
        <taxon>Dermacoccaceae</taxon>
        <taxon>Flexivirga</taxon>
    </lineage>
</organism>
<dbReference type="Gene3D" id="2.30.110.10">
    <property type="entry name" value="Electron Transport, Fmn-binding Protein, Chain A"/>
    <property type="match status" value="1"/>
</dbReference>
<dbReference type="AlphaFoldDB" id="A0A916TIL7"/>
<comment type="caution">
    <text evidence="3">The sequence shown here is derived from an EMBL/GenBank/DDBJ whole genome shotgun (WGS) entry which is preliminary data.</text>
</comment>
<gene>
    <name evidence="3" type="ORF">GCM10011492_41620</name>
</gene>
<proteinExistence type="predicted"/>
<reference evidence="3" key="1">
    <citation type="journal article" date="2014" name="Int. J. Syst. Evol. Microbiol.">
        <title>Complete genome sequence of Corynebacterium casei LMG S-19264T (=DSM 44701T), isolated from a smear-ripened cheese.</title>
        <authorList>
            <consortium name="US DOE Joint Genome Institute (JGI-PGF)"/>
            <person name="Walter F."/>
            <person name="Albersmeier A."/>
            <person name="Kalinowski J."/>
            <person name="Ruckert C."/>
        </authorList>
    </citation>
    <scope>NUCLEOTIDE SEQUENCE</scope>
    <source>
        <strain evidence="3">CGMCC 1.15085</strain>
    </source>
</reference>
<dbReference type="EMBL" id="BMHI01000007">
    <property type="protein sequence ID" value="GGB46108.1"/>
    <property type="molecule type" value="Genomic_DNA"/>
</dbReference>